<accession>A0A919SHB2</accession>
<keyword evidence="2" id="KW-1185">Reference proteome</keyword>
<evidence type="ECO:0000313" key="2">
    <source>
        <dbReference type="Proteomes" id="UP000681340"/>
    </source>
</evidence>
<dbReference type="AlphaFoldDB" id="A0A919SHB2"/>
<dbReference type="RefSeq" id="WP_212991051.1">
    <property type="nucleotide sequence ID" value="NZ_BAABEA010000002.1"/>
</dbReference>
<evidence type="ECO:0000313" key="1">
    <source>
        <dbReference type="EMBL" id="GIM72427.1"/>
    </source>
</evidence>
<protein>
    <submittedName>
        <fullName evidence="1">Uncharacterized protein</fullName>
    </submittedName>
</protein>
<sequence length="52" mass="5390">MVTPAYACAHFDDYIDAVDEALRALTVELTAVWLLLGPSSGAGSRVVGRGPG</sequence>
<name>A0A919SHB2_9ACTN</name>
<gene>
    <name evidence="1" type="ORF">Aau02nite_50930</name>
</gene>
<dbReference type="Proteomes" id="UP000681340">
    <property type="component" value="Unassembled WGS sequence"/>
</dbReference>
<proteinExistence type="predicted"/>
<organism evidence="1 2">
    <name type="scientific">Actinoplanes auranticolor</name>
    <dbReference type="NCBI Taxonomy" id="47988"/>
    <lineage>
        <taxon>Bacteria</taxon>
        <taxon>Bacillati</taxon>
        <taxon>Actinomycetota</taxon>
        <taxon>Actinomycetes</taxon>
        <taxon>Micromonosporales</taxon>
        <taxon>Micromonosporaceae</taxon>
        <taxon>Actinoplanes</taxon>
    </lineage>
</organism>
<comment type="caution">
    <text evidence="1">The sequence shown here is derived from an EMBL/GenBank/DDBJ whole genome shotgun (WGS) entry which is preliminary data.</text>
</comment>
<reference evidence="1" key="1">
    <citation type="submission" date="2021-03" db="EMBL/GenBank/DDBJ databases">
        <title>Whole genome shotgun sequence of Actinoplanes auranticolor NBRC 12245.</title>
        <authorList>
            <person name="Komaki H."/>
            <person name="Tamura T."/>
        </authorList>
    </citation>
    <scope>NUCLEOTIDE SEQUENCE</scope>
    <source>
        <strain evidence="1">NBRC 12245</strain>
    </source>
</reference>
<dbReference type="EMBL" id="BOQL01000042">
    <property type="protein sequence ID" value="GIM72427.1"/>
    <property type="molecule type" value="Genomic_DNA"/>
</dbReference>